<sequence length="119" mass="13485">MNTDWGVCHSHGDREEHYQSLPIENLPTPNQQGGFMEDPLNTVSNLNTAQCRQNPNTGFTKYRPVLNTGANTHIGYTNTGLHLKYRFLHHKVMGSHQSNSNLALFHIYHPPFTPMGVFP</sequence>
<name>A0A9Q3D974_9BASI</name>
<dbReference type="Proteomes" id="UP000765509">
    <property type="component" value="Unassembled WGS sequence"/>
</dbReference>
<organism evidence="1 2">
    <name type="scientific">Austropuccinia psidii MF-1</name>
    <dbReference type="NCBI Taxonomy" id="1389203"/>
    <lineage>
        <taxon>Eukaryota</taxon>
        <taxon>Fungi</taxon>
        <taxon>Dikarya</taxon>
        <taxon>Basidiomycota</taxon>
        <taxon>Pucciniomycotina</taxon>
        <taxon>Pucciniomycetes</taxon>
        <taxon>Pucciniales</taxon>
        <taxon>Sphaerophragmiaceae</taxon>
        <taxon>Austropuccinia</taxon>
    </lineage>
</organism>
<dbReference type="AlphaFoldDB" id="A0A9Q3D974"/>
<evidence type="ECO:0000313" key="1">
    <source>
        <dbReference type="EMBL" id="MBW0497628.1"/>
    </source>
</evidence>
<keyword evidence="2" id="KW-1185">Reference proteome</keyword>
<accession>A0A9Q3D974</accession>
<protein>
    <submittedName>
        <fullName evidence="1">Uncharacterized protein</fullName>
    </submittedName>
</protein>
<comment type="caution">
    <text evidence="1">The sequence shown here is derived from an EMBL/GenBank/DDBJ whole genome shotgun (WGS) entry which is preliminary data.</text>
</comment>
<dbReference type="EMBL" id="AVOT02014286">
    <property type="protein sequence ID" value="MBW0497628.1"/>
    <property type="molecule type" value="Genomic_DNA"/>
</dbReference>
<reference evidence="1" key="1">
    <citation type="submission" date="2021-03" db="EMBL/GenBank/DDBJ databases">
        <title>Draft genome sequence of rust myrtle Austropuccinia psidii MF-1, a brazilian biotype.</title>
        <authorList>
            <person name="Quecine M.C."/>
            <person name="Pachon D.M.R."/>
            <person name="Bonatelli M.L."/>
            <person name="Correr F.H."/>
            <person name="Franceschini L.M."/>
            <person name="Leite T.F."/>
            <person name="Margarido G.R.A."/>
            <person name="Almeida C.A."/>
            <person name="Ferrarezi J.A."/>
            <person name="Labate C.A."/>
        </authorList>
    </citation>
    <scope>NUCLEOTIDE SEQUENCE</scope>
    <source>
        <strain evidence="1">MF-1</strain>
    </source>
</reference>
<proteinExistence type="predicted"/>
<evidence type="ECO:0000313" key="2">
    <source>
        <dbReference type="Proteomes" id="UP000765509"/>
    </source>
</evidence>
<gene>
    <name evidence="1" type="ORF">O181_037343</name>
</gene>